<evidence type="ECO:0000313" key="2">
    <source>
        <dbReference type="EMBL" id="KAA8548064.1"/>
    </source>
</evidence>
<organism evidence="2 3">
    <name type="scientific">Nyssa sinensis</name>
    <dbReference type="NCBI Taxonomy" id="561372"/>
    <lineage>
        <taxon>Eukaryota</taxon>
        <taxon>Viridiplantae</taxon>
        <taxon>Streptophyta</taxon>
        <taxon>Embryophyta</taxon>
        <taxon>Tracheophyta</taxon>
        <taxon>Spermatophyta</taxon>
        <taxon>Magnoliopsida</taxon>
        <taxon>eudicotyledons</taxon>
        <taxon>Gunneridae</taxon>
        <taxon>Pentapetalae</taxon>
        <taxon>asterids</taxon>
        <taxon>Cornales</taxon>
        <taxon>Nyssaceae</taxon>
        <taxon>Nyssa</taxon>
    </lineage>
</organism>
<name>A0A5J5BZJ0_9ASTE</name>
<evidence type="ECO:0000313" key="3">
    <source>
        <dbReference type="Proteomes" id="UP000325577"/>
    </source>
</evidence>
<feature type="region of interest" description="Disordered" evidence="1">
    <location>
        <begin position="67"/>
        <end position="87"/>
    </location>
</feature>
<feature type="region of interest" description="Disordered" evidence="1">
    <location>
        <begin position="196"/>
        <end position="226"/>
    </location>
</feature>
<reference evidence="2 3" key="1">
    <citation type="submission" date="2019-09" db="EMBL/GenBank/DDBJ databases">
        <title>A chromosome-level genome assembly of the Chinese tupelo Nyssa sinensis.</title>
        <authorList>
            <person name="Yang X."/>
            <person name="Kang M."/>
            <person name="Yang Y."/>
            <person name="Xiong H."/>
            <person name="Wang M."/>
            <person name="Zhang Z."/>
            <person name="Wang Z."/>
            <person name="Wu H."/>
            <person name="Ma T."/>
            <person name="Liu J."/>
            <person name="Xi Z."/>
        </authorList>
    </citation>
    <scope>NUCLEOTIDE SEQUENCE [LARGE SCALE GENOMIC DNA]</scope>
    <source>
        <strain evidence="2">J267</strain>
        <tissue evidence="2">Leaf</tissue>
    </source>
</reference>
<proteinExistence type="predicted"/>
<dbReference type="EMBL" id="CM018032">
    <property type="protein sequence ID" value="KAA8548064.1"/>
    <property type="molecule type" value="Genomic_DNA"/>
</dbReference>
<dbReference type="PANTHER" id="PTHR46548:SF2">
    <property type="entry name" value="BAH DOMAIN-CONTAINING PROTEIN"/>
    <property type="match status" value="1"/>
</dbReference>
<dbReference type="AlphaFoldDB" id="A0A5J5BZJ0"/>
<accession>A0A5J5BZJ0</accession>
<sequence>MAVKLDFDLNEGFPVDDGSQGEFVKSSVPENSSTIHLPCPIPFPASSMSGSFPVSVTVAAPAKGPFFPPENPSRSKGELGWKGSAATSAFRPAEPRKVLGMTLSTTDVPLVDNTTSKQGRAPLDIDLNVPDQRVLEDLASQNSVWATSSESGHCNHIRGGLDLDLNRVDESPEIGKFSLGNSYRIEIPQFPGRSSLSGGFSNSELNGSRDFDLNNGPGPDAAGTETAPHVKINMPLLSPAPGVRMNSMELQNFSSWFSSGNSYSAIAIPSILPGRGEQNYPIAPATGSQRILGSPSGGTSFGPEIYRGPVLSSSPAVVLPPATPFQYPGFPFETNFPLSSNSYSGCPTAYVDSSSGGPLCFPAIPSQLVGPTGVVSSHYPRPFVMSLPGGTSNVGPESRKLGGQVLDLNAGPVGIDVERRDERLPSGLRQLPVAGSQALADELKMYQMAVGRSYEHNVLNLLKPAEWHHVHLLEWSQFRNGAINNMIPTSPSSGSSWWSELKGLAGEEFIGLSRFIFCCRALNIGRPLGFCKHLYCLNLS</sequence>
<protein>
    <submittedName>
        <fullName evidence="2">Uncharacterized protein</fullName>
    </submittedName>
</protein>
<evidence type="ECO:0000256" key="1">
    <source>
        <dbReference type="SAM" id="MobiDB-lite"/>
    </source>
</evidence>
<keyword evidence="3" id="KW-1185">Reference proteome</keyword>
<dbReference type="PANTHER" id="PTHR46548">
    <property type="entry name" value="BAH AND TFIIS DOMAIN-CONTAINING PROTEIN-RELATED"/>
    <property type="match status" value="1"/>
</dbReference>
<feature type="compositionally biased region" description="Polar residues" evidence="1">
    <location>
        <begin position="196"/>
        <end position="206"/>
    </location>
</feature>
<gene>
    <name evidence="2" type="ORF">F0562_004675</name>
</gene>
<dbReference type="Proteomes" id="UP000325577">
    <property type="component" value="Linkage Group LG1"/>
</dbReference>
<dbReference type="OrthoDB" id="1917005at2759"/>